<dbReference type="AlphaFoldDB" id="A0A1X0QHM0"/>
<dbReference type="Proteomes" id="UP000192501">
    <property type="component" value="Unassembled WGS sequence"/>
</dbReference>
<gene>
    <name evidence="1" type="ORF">A0H76_1147</name>
</gene>
<dbReference type="VEuPathDB" id="MicrosporidiaDB:A0H76_1147"/>
<protein>
    <submittedName>
        <fullName evidence="1">Uncharacterized protein</fullName>
    </submittedName>
</protein>
<accession>A0A1X0QHM0</accession>
<name>A0A1X0QHM0_9MICR</name>
<evidence type="ECO:0000313" key="2">
    <source>
        <dbReference type="Proteomes" id="UP000192501"/>
    </source>
</evidence>
<dbReference type="EMBL" id="LTAI01000248">
    <property type="protein sequence ID" value="ORD99261.1"/>
    <property type="molecule type" value="Genomic_DNA"/>
</dbReference>
<organism evidence="1 2">
    <name type="scientific">Hepatospora eriocheir</name>
    <dbReference type="NCBI Taxonomy" id="1081669"/>
    <lineage>
        <taxon>Eukaryota</taxon>
        <taxon>Fungi</taxon>
        <taxon>Fungi incertae sedis</taxon>
        <taxon>Microsporidia</taxon>
        <taxon>Hepatosporidae</taxon>
        <taxon>Hepatospora</taxon>
    </lineage>
</organism>
<proteinExistence type="predicted"/>
<sequence length="71" mass="8202">MKILKSSSLHKPVKFPILNSLKSDLNLLIEVCSITLKYSLYINNTFSNKNSCLYLTRLQLNFVKTSLFTIF</sequence>
<reference evidence="1 2" key="1">
    <citation type="journal article" date="2017" name="Environ. Microbiol.">
        <title>Decay of the glycolytic pathway and adaptation to intranuclear parasitism within Enterocytozoonidae microsporidia.</title>
        <authorList>
            <person name="Wiredu Boakye D."/>
            <person name="Jaroenlak P."/>
            <person name="Prachumwat A."/>
            <person name="Williams T.A."/>
            <person name="Bateman K.S."/>
            <person name="Itsathitphaisarn O."/>
            <person name="Sritunyalucksana K."/>
            <person name="Paszkiewicz K.H."/>
            <person name="Moore K.A."/>
            <person name="Stentiford G.D."/>
            <person name="Williams B.A."/>
        </authorList>
    </citation>
    <scope>NUCLEOTIDE SEQUENCE [LARGE SCALE GENOMIC DNA]</scope>
    <source>
        <strain evidence="2">canceri</strain>
    </source>
</reference>
<comment type="caution">
    <text evidence="1">The sequence shown here is derived from an EMBL/GenBank/DDBJ whole genome shotgun (WGS) entry which is preliminary data.</text>
</comment>
<evidence type="ECO:0000313" key="1">
    <source>
        <dbReference type="EMBL" id="ORD99261.1"/>
    </source>
</evidence>